<protein>
    <submittedName>
        <fullName evidence="1">Uncharacterized protein</fullName>
    </submittedName>
</protein>
<organism evidence="1">
    <name type="scientific">Rhizophora mucronata</name>
    <name type="common">Asiatic mangrove</name>
    <dbReference type="NCBI Taxonomy" id="61149"/>
    <lineage>
        <taxon>Eukaryota</taxon>
        <taxon>Viridiplantae</taxon>
        <taxon>Streptophyta</taxon>
        <taxon>Embryophyta</taxon>
        <taxon>Tracheophyta</taxon>
        <taxon>Spermatophyta</taxon>
        <taxon>Magnoliopsida</taxon>
        <taxon>eudicotyledons</taxon>
        <taxon>Gunneridae</taxon>
        <taxon>Pentapetalae</taxon>
        <taxon>rosids</taxon>
        <taxon>fabids</taxon>
        <taxon>Malpighiales</taxon>
        <taxon>Rhizophoraceae</taxon>
        <taxon>Rhizophora</taxon>
    </lineage>
</organism>
<dbReference type="EMBL" id="GGEC01078860">
    <property type="protein sequence ID" value="MBX59344.1"/>
    <property type="molecule type" value="Transcribed_RNA"/>
</dbReference>
<proteinExistence type="predicted"/>
<reference evidence="1" key="1">
    <citation type="submission" date="2018-02" db="EMBL/GenBank/DDBJ databases">
        <title>Rhizophora mucronata_Transcriptome.</title>
        <authorList>
            <person name="Meera S.P."/>
            <person name="Sreeshan A."/>
            <person name="Augustine A."/>
        </authorList>
    </citation>
    <scope>NUCLEOTIDE SEQUENCE</scope>
    <source>
        <tissue evidence="1">Leaf</tissue>
    </source>
</reference>
<sequence length="43" mass="4955">MTLDQRPKLHEIGNCCIHVIQDQYIELGSGNHIKKKQHHNSSC</sequence>
<evidence type="ECO:0000313" key="1">
    <source>
        <dbReference type="EMBL" id="MBX59344.1"/>
    </source>
</evidence>
<accession>A0A2P2PX74</accession>
<dbReference type="AlphaFoldDB" id="A0A2P2PX74"/>
<name>A0A2P2PX74_RHIMU</name>